<dbReference type="PANTHER" id="PTHR43316">
    <property type="entry name" value="HYDROLASE, HALOACID DELAHOGENASE-RELATED"/>
    <property type="match status" value="1"/>
</dbReference>
<dbReference type="SUPFAM" id="SSF56784">
    <property type="entry name" value="HAD-like"/>
    <property type="match status" value="1"/>
</dbReference>
<keyword evidence="1 2" id="KW-0378">Hydrolase</keyword>
<sequence>MTKTDITTIIFDADDTLWDCQTWFDRAEEQLADMLKPWVSDRQRVADSLFAIERANMPLFGYGTKAFTLSLLENAIKLTDGRIGADVLLQIIEMGKRLLRFPATPLPEVESTLRQLHEAGRYRLVVFTKGELMGQEDKLSRSGLLPYFSHVEIVSDKTETAYRTLCDTLGVDPHETLMVGNSFRSDIAPALAVGAWAVHIPFHAVWALEKSQEFPHERLTKIEHFSQLMDCL</sequence>
<evidence type="ECO:0000313" key="3">
    <source>
        <dbReference type="Proteomes" id="UP001200470"/>
    </source>
</evidence>
<dbReference type="SFLD" id="SFLDG01129">
    <property type="entry name" value="C1.5:_HAD__Beta-PGM__Phosphata"/>
    <property type="match status" value="1"/>
</dbReference>
<comment type="caution">
    <text evidence="2">The sequence shown here is derived from an EMBL/GenBank/DDBJ whole genome shotgun (WGS) entry which is preliminary data.</text>
</comment>
<name>A0ABS9CEW0_9BACT</name>
<dbReference type="PANTHER" id="PTHR43316:SF8">
    <property type="entry name" value="HAD FAMILY HYDROLASE"/>
    <property type="match status" value="1"/>
</dbReference>
<evidence type="ECO:0000313" key="2">
    <source>
        <dbReference type="EMBL" id="MCF2563536.1"/>
    </source>
</evidence>
<evidence type="ECO:0000256" key="1">
    <source>
        <dbReference type="ARBA" id="ARBA00022801"/>
    </source>
</evidence>
<organism evidence="2 3">
    <name type="scientific">Xylanibacter brevis</name>
    <dbReference type="NCBI Taxonomy" id="83231"/>
    <lineage>
        <taxon>Bacteria</taxon>
        <taxon>Pseudomonadati</taxon>
        <taxon>Bacteroidota</taxon>
        <taxon>Bacteroidia</taxon>
        <taxon>Bacteroidales</taxon>
        <taxon>Prevotellaceae</taxon>
        <taxon>Xylanibacter</taxon>
    </lineage>
</organism>
<dbReference type="Gene3D" id="3.40.50.1000">
    <property type="entry name" value="HAD superfamily/HAD-like"/>
    <property type="match status" value="1"/>
</dbReference>
<dbReference type="SFLD" id="SFLDS00003">
    <property type="entry name" value="Haloacid_Dehalogenase"/>
    <property type="match status" value="1"/>
</dbReference>
<accession>A0ABS9CEW0</accession>
<dbReference type="InterPro" id="IPR023198">
    <property type="entry name" value="PGP-like_dom2"/>
</dbReference>
<gene>
    <name evidence="2" type="ORF">I6E12_05350</name>
</gene>
<protein>
    <submittedName>
        <fullName evidence="2">HAD family hydrolase</fullName>
    </submittedName>
</protein>
<dbReference type="Gene3D" id="1.10.150.240">
    <property type="entry name" value="Putative phosphatase, domain 2"/>
    <property type="match status" value="1"/>
</dbReference>
<keyword evidence="3" id="KW-1185">Reference proteome</keyword>
<dbReference type="InterPro" id="IPR023214">
    <property type="entry name" value="HAD_sf"/>
</dbReference>
<dbReference type="GO" id="GO:0016787">
    <property type="term" value="F:hydrolase activity"/>
    <property type="evidence" value="ECO:0007669"/>
    <property type="project" value="UniProtKB-KW"/>
</dbReference>
<reference evidence="2 3" key="1">
    <citation type="submission" date="2020-12" db="EMBL/GenBank/DDBJ databases">
        <title>Whole genome sequences of gut porcine anaerobes.</title>
        <authorList>
            <person name="Kubasova T."/>
            <person name="Jahodarova E."/>
            <person name="Rychlik I."/>
        </authorList>
    </citation>
    <scope>NUCLEOTIDE SEQUENCE [LARGE SCALE GENOMIC DNA]</scope>
    <source>
        <strain evidence="2 3">An925</strain>
    </source>
</reference>
<dbReference type="Pfam" id="PF00702">
    <property type="entry name" value="Hydrolase"/>
    <property type="match status" value="1"/>
</dbReference>
<dbReference type="Proteomes" id="UP001200470">
    <property type="component" value="Unassembled WGS sequence"/>
</dbReference>
<dbReference type="EMBL" id="JADYTN010000009">
    <property type="protein sequence ID" value="MCF2563536.1"/>
    <property type="molecule type" value="Genomic_DNA"/>
</dbReference>
<proteinExistence type="predicted"/>
<dbReference type="InterPro" id="IPR051540">
    <property type="entry name" value="S-2-haloacid_dehalogenase"/>
</dbReference>
<dbReference type="InterPro" id="IPR036412">
    <property type="entry name" value="HAD-like_sf"/>
</dbReference>